<evidence type="ECO:0000313" key="2">
    <source>
        <dbReference type="EMBL" id="CAL8087479.1"/>
    </source>
</evidence>
<proteinExistence type="predicted"/>
<dbReference type="EMBL" id="CAXLJM020000021">
    <property type="protein sequence ID" value="CAL8087479.1"/>
    <property type="molecule type" value="Genomic_DNA"/>
</dbReference>
<accession>A0ABP1Q4Z7</accession>
<sequence length="175" mass="19426">MCDAYKIIRGLQYIQPTWDQLDYKATKNKLYTQIPSLRSITGRRRQLTLPLSSKTPDFHTLVNTRAEVVIYTQKVDCSEQINNNTPNKLKRKGETDGSPSTPKPNTSSAIEASTMASNIHPLSGTIACSPEVQVSSIYSLPSFFQNLEANKANNISVDKPANDTDLHEGPIDIMN</sequence>
<name>A0ABP1Q4Z7_9HEXA</name>
<dbReference type="Proteomes" id="UP001642540">
    <property type="component" value="Unassembled WGS sequence"/>
</dbReference>
<keyword evidence="3" id="KW-1185">Reference proteome</keyword>
<evidence type="ECO:0000256" key="1">
    <source>
        <dbReference type="SAM" id="MobiDB-lite"/>
    </source>
</evidence>
<feature type="compositionally biased region" description="Polar residues" evidence="1">
    <location>
        <begin position="97"/>
        <end position="109"/>
    </location>
</feature>
<organism evidence="2 3">
    <name type="scientific">Orchesella dallaii</name>
    <dbReference type="NCBI Taxonomy" id="48710"/>
    <lineage>
        <taxon>Eukaryota</taxon>
        <taxon>Metazoa</taxon>
        <taxon>Ecdysozoa</taxon>
        <taxon>Arthropoda</taxon>
        <taxon>Hexapoda</taxon>
        <taxon>Collembola</taxon>
        <taxon>Entomobryomorpha</taxon>
        <taxon>Entomobryoidea</taxon>
        <taxon>Orchesellidae</taxon>
        <taxon>Orchesellinae</taxon>
        <taxon>Orchesella</taxon>
    </lineage>
</organism>
<protein>
    <submittedName>
        <fullName evidence="2">Uncharacterized protein</fullName>
    </submittedName>
</protein>
<feature type="region of interest" description="Disordered" evidence="1">
    <location>
        <begin position="80"/>
        <end position="109"/>
    </location>
</feature>
<comment type="caution">
    <text evidence="2">The sequence shown here is derived from an EMBL/GenBank/DDBJ whole genome shotgun (WGS) entry which is preliminary data.</text>
</comment>
<evidence type="ECO:0000313" key="3">
    <source>
        <dbReference type="Proteomes" id="UP001642540"/>
    </source>
</evidence>
<reference evidence="2 3" key="1">
    <citation type="submission" date="2024-08" db="EMBL/GenBank/DDBJ databases">
        <authorList>
            <person name="Cucini C."/>
            <person name="Frati F."/>
        </authorList>
    </citation>
    <scope>NUCLEOTIDE SEQUENCE [LARGE SCALE GENOMIC DNA]</scope>
</reference>
<gene>
    <name evidence="2" type="ORF">ODALV1_LOCUS6754</name>
</gene>